<dbReference type="GO" id="GO:0004180">
    <property type="term" value="F:carboxypeptidase activity"/>
    <property type="evidence" value="ECO:0007669"/>
    <property type="project" value="UniProtKB-KW"/>
</dbReference>
<dbReference type="EMBL" id="QREG01000032">
    <property type="protein sequence ID" value="RED92197.1"/>
    <property type="molecule type" value="Genomic_DNA"/>
</dbReference>
<accession>A0A3D9KXA8</accession>
<keyword evidence="4" id="KW-0645">Protease</keyword>
<evidence type="ECO:0000256" key="2">
    <source>
        <dbReference type="SAM" id="SignalP"/>
    </source>
</evidence>
<evidence type="ECO:0000313" key="5">
    <source>
        <dbReference type="Proteomes" id="UP000256779"/>
    </source>
</evidence>
<evidence type="ECO:0000259" key="3">
    <source>
        <dbReference type="Pfam" id="PF14905"/>
    </source>
</evidence>
<proteinExistence type="predicted"/>
<dbReference type="SUPFAM" id="SSF56935">
    <property type="entry name" value="Porins"/>
    <property type="match status" value="1"/>
</dbReference>
<dbReference type="SUPFAM" id="SSF49464">
    <property type="entry name" value="Carboxypeptidase regulatory domain-like"/>
    <property type="match status" value="1"/>
</dbReference>
<sequence>MTKHFIYIILLAMSTSTLAQSAQSRLNGQVLDSTSAPVIGATVLLTNENDSTIRYGSTTDLSGNFQLSVAPGYYQLQISFIGFESLAKRLLINHEEVNLGKVTLHEQTLALDEVAVVGKLIPVIVNGDTTEINAKAYQTNPDADASDLLEKMPTISIANGSVQAEGENVKKVLVDGRPFFGSDPNAALKSLPAEVVDKIQVFDDLSDQAKLTGFDDGNSEKTINIVTKQEFRNGSFGKITGGFGADDRYKLNGLLNSFNDDQRLTVVAQSNNINEQNFSTADLAGVTSGNSRRGGGGGRRGGGGPGRPGGGNISGDINDFLVGSQNGLVNTNAVGINYTDEIGDKLTLNASYFFNQTENTAHTTLERQYFGEGQNYTEDELVAATNQNHRLNMRMKYEIDEQNTVIYTPSFTLQRYQGLSDLSTQTTQSASTLSSALTNYSSELRSYTLSNRLLLQHKFSKRGRTLSLNLSQNYDPTNASSELYSDTYYDSEQDTLDQQSDLEQFDQTYSARLMYTEPLGQKTMLMMNYKPSVSFSNSDQLTHDFDESTQAYSTLNESLSNVFESRYMAQEGGGGILYRMGSGGAFTPGSGRPRGNVLMINANYQYAQLTTYQEYPAAAETSKQFAALLPMVMWRAKPSTNSDLRIMMRTSTSVPTVNQLQNVLDNTNTTQLSIGNPLLDQQYQYNFFARYNLTRPEKAQTLFLMLGGSVTNAYIGTSTTTATNEIKTVDGITLAPGVQLSKPVNLDGYYNLRALSTYGLPLGLLKSNLNLNFSAQYTRTPGLINEQLNYTYNPSLSWGAVLSSGVSKRLDFTLSSSSTINFTQSSLSEGLNTNYLSQQTKLKFYWNPWDGLVLRTNFNHQLYAGLSDTFDDNYLIWSAGVAYKFMSNDRAELGLEAFDLLNQNQSISRTSTETYFEDYQTNTLQRYVMLSFKYNFGKYNVGG</sequence>
<dbReference type="Gene3D" id="2.60.40.1120">
    <property type="entry name" value="Carboxypeptidase-like, regulatory domain"/>
    <property type="match status" value="1"/>
</dbReference>
<dbReference type="Proteomes" id="UP000256779">
    <property type="component" value="Unassembled WGS sequence"/>
</dbReference>
<dbReference type="InterPro" id="IPR041700">
    <property type="entry name" value="OMP_b-brl_3"/>
</dbReference>
<reference evidence="4 5" key="1">
    <citation type="submission" date="2018-07" db="EMBL/GenBank/DDBJ databases">
        <title>Genomic Encyclopedia of Type Strains, Phase IV (KMG-IV): sequencing the most valuable type-strain genomes for metagenomic binning, comparative biology and taxonomic classification.</title>
        <authorList>
            <person name="Goeker M."/>
        </authorList>
    </citation>
    <scope>NUCLEOTIDE SEQUENCE [LARGE SCALE GENOMIC DNA]</scope>
    <source>
        <strain evidence="4 5">DSM 4134</strain>
    </source>
</reference>
<dbReference type="InterPro" id="IPR008969">
    <property type="entry name" value="CarboxyPept-like_regulatory"/>
</dbReference>
<evidence type="ECO:0000256" key="1">
    <source>
        <dbReference type="SAM" id="MobiDB-lite"/>
    </source>
</evidence>
<dbReference type="Pfam" id="PF14905">
    <property type="entry name" value="OMP_b-brl_3"/>
    <property type="match status" value="1"/>
</dbReference>
<keyword evidence="4" id="KW-0378">Hydrolase</keyword>
<gene>
    <name evidence="4" type="ORF">C7460_1329</name>
</gene>
<dbReference type="Pfam" id="PF13715">
    <property type="entry name" value="CarbopepD_reg_2"/>
    <property type="match status" value="1"/>
</dbReference>
<keyword evidence="5" id="KW-1185">Reference proteome</keyword>
<dbReference type="AlphaFoldDB" id="A0A3D9KXA8"/>
<dbReference type="RefSeq" id="WP_115870288.1">
    <property type="nucleotide sequence ID" value="NZ_QREG01000032.1"/>
</dbReference>
<evidence type="ECO:0000313" key="4">
    <source>
        <dbReference type="EMBL" id="RED92197.1"/>
    </source>
</evidence>
<name>A0A3D9KXA8_MARFU</name>
<comment type="caution">
    <text evidence="4">The sequence shown here is derived from an EMBL/GenBank/DDBJ whole genome shotgun (WGS) entry which is preliminary data.</text>
</comment>
<feature type="region of interest" description="Disordered" evidence="1">
    <location>
        <begin position="284"/>
        <end position="316"/>
    </location>
</feature>
<feature type="chain" id="PRO_5017821247" evidence="2">
    <location>
        <begin position="20"/>
        <end position="943"/>
    </location>
</feature>
<organism evidence="4 5">
    <name type="scientific">Marinoscillum furvescens DSM 4134</name>
    <dbReference type="NCBI Taxonomy" id="1122208"/>
    <lineage>
        <taxon>Bacteria</taxon>
        <taxon>Pseudomonadati</taxon>
        <taxon>Bacteroidota</taxon>
        <taxon>Cytophagia</taxon>
        <taxon>Cytophagales</taxon>
        <taxon>Reichenbachiellaceae</taxon>
        <taxon>Marinoscillum</taxon>
    </lineage>
</organism>
<keyword evidence="2" id="KW-0732">Signal</keyword>
<protein>
    <submittedName>
        <fullName evidence="4">Carboxypeptidase-like protein</fullName>
    </submittedName>
</protein>
<keyword evidence="4" id="KW-0121">Carboxypeptidase</keyword>
<dbReference type="OrthoDB" id="1682379at2"/>
<feature type="signal peptide" evidence="2">
    <location>
        <begin position="1"/>
        <end position="19"/>
    </location>
</feature>
<feature type="compositionally biased region" description="Gly residues" evidence="1">
    <location>
        <begin position="292"/>
        <end position="313"/>
    </location>
</feature>
<feature type="domain" description="Outer membrane protein beta-barrel" evidence="3">
    <location>
        <begin position="610"/>
        <end position="934"/>
    </location>
</feature>